<dbReference type="AlphaFoldDB" id="A0A7Z0WJ91"/>
<dbReference type="PROSITE" id="PS00485">
    <property type="entry name" value="A_DEAMINASE"/>
    <property type="match status" value="1"/>
</dbReference>
<reference evidence="8 9" key="1">
    <citation type="submission" date="2016-12" db="EMBL/GenBank/DDBJ databases">
        <title>The draft genome sequence of Actinophytocola xinjiangensis.</title>
        <authorList>
            <person name="Wang W."/>
            <person name="Yuan L."/>
        </authorList>
    </citation>
    <scope>NUCLEOTIDE SEQUENCE [LARGE SCALE GENOMIC DNA]</scope>
    <source>
        <strain evidence="8 9">CGMCC 4.4663</strain>
    </source>
</reference>
<comment type="caution">
    <text evidence="8">The sequence shown here is derived from an EMBL/GenBank/DDBJ whole genome shotgun (WGS) entry which is preliminary data.</text>
</comment>
<name>A0A7Z0WJ91_9PSEU</name>
<dbReference type="PANTHER" id="PTHR43114:SF6">
    <property type="entry name" value="ADENINE DEAMINASE"/>
    <property type="match status" value="1"/>
</dbReference>
<dbReference type="PANTHER" id="PTHR43114">
    <property type="entry name" value="ADENINE DEAMINASE"/>
    <property type="match status" value="1"/>
</dbReference>
<dbReference type="Proteomes" id="UP000185696">
    <property type="component" value="Unassembled WGS sequence"/>
</dbReference>
<dbReference type="GO" id="GO:0016814">
    <property type="term" value="F:hydrolase activity, acting on carbon-nitrogen (but not peptide) bonds, in cyclic amidines"/>
    <property type="evidence" value="ECO:0007669"/>
    <property type="project" value="UniProtKB-ARBA"/>
</dbReference>
<feature type="compositionally biased region" description="Basic and acidic residues" evidence="6">
    <location>
        <begin position="9"/>
        <end position="20"/>
    </location>
</feature>
<dbReference type="EMBL" id="MSIF01000012">
    <property type="protein sequence ID" value="OLF08333.1"/>
    <property type="molecule type" value="Genomic_DNA"/>
</dbReference>
<feature type="domain" description="Adenosine deaminase" evidence="7">
    <location>
        <begin position="22"/>
        <end position="333"/>
    </location>
</feature>
<evidence type="ECO:0000259" key="7">
    <source>
        <dbReference type="Pfam" id="PF00962"/>
    </source>
</evidence>
<protein>
    <submittedName>
        <fullName evidence="8">Adenosine deaminase</fullName>
    </submittedName>
</protein>
<dbReference type="Gene3D" id="3.20.20.140">
    <property type="entry name" value="Metal-dependent hydrolases"/>
    <property type="match status" value="1"/>
</dbReference>
<dbReference type="Pfam" id="PF00962">
    <property type="entry name" value="A_deaminase"/>
    <property type="match status" value="1"/>
</dbReference>
<dbReference type="GO" id="GO:0019239">
    <property type="term" value="F:deaminase activity"/>
    <property type="evidence" value="ECO:0007669"/>
    <property type="project" value="InterPro"/>
</dbReference>
<dbReference type="SUPFAM" id="SSF51556">
    <property type="entry name" value="Metallo-dependent hydrolases"/>
    <property type="match status" value="1"/>
</dbReference>
<dbReference type="InterPro" id="IPR006650">
    <property type="entry name" value="A/AMP_deam_AS"/>
</dbReference>
<proteinExistence type="inferred from homology"/>
<comment type="cofactor">
    <cofactor evidence="1">
        <name>Zn(2+)</name>
        <dbReference type="ChEBI" id="CHEBI:29105"/>
    </cofactor>
</comment>
<evidence type="ECO:0000256" key="6">
    <source>
        <dbReference type="SAM" id="MobiDB-lite"/>
    </source>
</evidence>
<evidence type="ECO:0000313" key="9">
    <source>
        <dbReference type="Proteomes" id="UP000185696"/>
    </source>
</evidence>
<dbReference type="InterPro" id="IPR006330">
    <property type="entry name" value="Ado/ade_deaminase"/>
</dbReference>
<dbReference type="GO" id="GO:0009168">
    <property type="term" value="P:purine ribonucleoside monophosphate biosynthetic process"/>
    <property type="evidence" value="ECO:0007669"/>
    <property type="project" value="InterPro"/>
</dbReference>
<evidence type="ECO:0000256" key="3">
    <source>
        <dbReference type="ARBA" id="ARBA00022723"/>
    </source>
</evidence>
<dbReference type="InterPro" id="IPR032466">
    <property type="entry name" value="Metal_Hydrolase"/>
</dbReference>
<dbReference type="InterPro" id="IPR001365">
    <property type="entry name" value="A_deaminase_dom"/>
</dbReference>
<keyword evidence="9" id="KW-1185">Reference proteome</keyword>
<gene>
    <name evidence="8" type="ORF">BLA60_23145</name>
</gene>
<dbReference type="GO" id="GO:0046872">
    <property type="term" value="F:metal ion binding"/>
    <property type="evidence" value="ECO:0007669"/>
    <property type="project" value="UniProtKB-KW"/>
</dbReference>
<evidence type="ECO:0000313" key="8">
    <source>
        <dbReference type="EMBL" id="OLF08333.1"/>
    </source>
</evidence>
<evidence type="ECO:0000256" key="4">
    <source>
        <dbReference type="ARBA" id="ARBA00022801"/>
    </source>
</evidence>
<comment type="similarity">
    <text evidence="2">Belongs to the metallo-dependent hydrolases superfamily. Adenosine and AMP deaminases family.</text>
</comment>
<dbReference type="NCBIfam" id="TIGR01430">
    <property type="entry name" value="aden_deam"/>
    <property type="match status" value="1"/>
</dbReference>
<keyword evidence="4" id="KW-0378">Hydrolase</keyword>
<keyword evidence="5" id="KW-0862">Zinc</keyword>
<evidence type="ECO:0000256" key="5">
    <source>
        <dbReference type="ARBA" id="ARBA00022833"/>
    </source>
</evidence>
<feature type="region of interest" description="Disordered" evidence="6">
    <location>
        <begin position="1"/>
        <end position="21"/>
    </location>
</feature>
<accession>A0A7Z0WJ91</accession>
<keyword evidence="3" id="KW-0479">Metal-binding</keyword>
<evidence type="ECO:0000256" key="2">
    <source>
        <dbReference type="ARBA" id="ARBA00006676"/>
    </source>
</evidence>
<organism evidence="8 9">
    <name type="scientific">Actinophytocola xinjiangensis</name>
    <dbReference type="NCBI Taxonomy" id="485602"/>
    <lineage>
        <taxon>Bacteria</taxon>
        <taxon>Bacillati</taxon>
        <taxon>Actinomycetota</taxon>
        <taxon>Actinomycetes</taxon>
        <taxon>Pseudonocardiales</taxon>
        <taxon>Pseudonocardiaceae</taxon>
    </lineage>
</organism>
<dbReference type="RefSeq" id="WP_075135075.1">
    <property type="nucleotide sequence ID" value="NZ_MSIF01000012.1"/>
</dbReference>
<evidence type="ECO:0000256" key="1">
    <source>
        <dbReference type="ARBA" id="ARBA00001947"/>
    </source>
</evidence>
<sequence length="343" mass="35719">MNPPTTSREPGRAPARDPRGLPKAHLHLHLTGAMRPATLTELAAGHGLTVPPPLPATAGTWADFQDRYDAARQAIRTAEDVARVVTEAADDDAADGCGWLEIQVDPTSYAPVFGGYRAALEAVLAGARAATIPTGVIVASSWTRSPDHAVTLARLAAEYADDGVVGFGLSNDERHATVAEFTPAFRIARDAGLVATPHSGFYTGADHVRACVEHLGAGRIGHGTAAATDPPTLELLAERRVTLEVCPTSYPPFGVHELATIPLATLLGAQVPVAIGTDDPLLFGTGLASQYLICRDLLGLTDQQLAVLAAHGIRGSAAPPEVRAALLASVDEWLAQAGTELTV</sequence>